<dbReference type="SUPFAM" id="SSF56349">
    <property type="entry name" value="DNA breaking-rejoining enzymes"/>
    <property type="match status" value="1"/>
</dbReference>
<gene>
    <name evidence="4" type="ORF">SAMN05920897_101326</name>
</gene>
<accession>A0A1N6NMH9</accession>
<dbReference type="InterPro" id="IPR002104">
    <property type="entry name" value="Integrase_catalytic"/>
</dbReference>
<proteinExistence type="predicted"/>
<dbReference type="STRING" id="159291.SAMN05920897_101326"/>
<protein>
    <submittedName>
        <fullName evidence="4">Phage integrase family protein</fullName>
    </submittedName>
</protein>
<name>A0A1N6NMH9_9SPIO</name>
<evidence type="ECO:0000313" key="5">
    <source>
        <dbReference type="Proteomes" id="UP000186400"/>
    </source>
</evidence>
<dbReference type="Proteomes" id="UP000186400">
    <property type="component" value="Unassembled WGS sequence"/>
</dbReference>
<dbReference type="Gene3D" id="1.10.150.130">
    <property type="match status" value="1"/>
</dbReference>
<evidence type="ECO:0000256" key="2">
    <source>
        <dbReference type="ARBA" id="ARBA00023172"/>
    </source>
</evidence>
<evidence type="ECO:0000256" key="1">
    <source>
        <dbReference type="ARBA" id="ARBA00023125"/>
    </source>
</evidence>
<organism evidence="4 5">
    <name type="scientific">Alkalispirochaeta americana</name>
    <dbReference type="NCBI Taxonomy" id="159291"/>
    <lineage>
        <taxon>Bacteria</taxon>
        <taxon>Pseudomonadati</taxon>
        <taxon>Spirochaetota</taxon>
        <taxon>Spirochaetia</taxon>
        <taxon>Spirochaetales</taxon>
        <taxon>Spirochaetaceae</taxon>
        <taxon>Alkalispirochaeta</taxon>
    </lineage>
</organism>
<feature type="domain" description="Tyr recombinase" evidence="3">
    <location>
        <begin position="208"/>
        <end position="401"/>
    </location>
</feature>
<dbReference type="PANTHER" id="PTHR30349">
    <property type="entry name" value="PHAGE INTEGRASE-RELATED"/>
    <property type="match status" value="1"/>
</dbReference>
<dbReference type="Gene3D" id="1.10.443.10">
    <property type="entry name" value="Intergrase catalytic core"/>
    <property type="match status" value="1"/>
</dbReference>
<dbReference type="PROSITE" id="PS51898">
    <property type="entry name" value="TYR_RECOMBINASE"/>
    <property type="match status" value="1"/>
</dbReference>
<dbReference type="GO" id="GO:0006310">
    <property type="term" value="P:DNA recombination"/>
    <property type="evidence" value="ECO:0007669"/>
    <property type="project" value="UniProtKB-KW"/>
</dbReference>
<dbReference type="RefSeq" id="WP_076487535.1">
    <property type="nucleotide sequence ID" value="NZ_FTMS01000001.1"/>
</dbReference>
<sequence>MTKDLPFALHARPNRKGDDFTWYCQYILPDGTYSNAKSTRIRGRATGRVIVNAQGKQRPVITGKREAIAAAMEYAQSGSIVTRERARFDAYARGFFDPGGPYREDLADAGKTVGDRQLDAQAGYLKNYLLPYFGKMKLTAVNDRVVKDFRRRLLAGTQPVPEGREAVPLAGQSVNHILVCLGKILHRAKADGLIQKVPEIGKAGQAHQARGTLTMREVKKLFSEDWPDRRCYVANLLAASTGLRRGEVLGLRRCDIRKTHLVISGSWDTQYHRRKSTKTGKTRYTPITPEILREIVAICHQSPHIGPESLVFYSERRHRPMQAKAAGEALTEALVRIAEIPEAEITRRRVTFHSWRHWFNTQAVAAGMDPETIRLILGHATTAMTANYYHADPETLRGITDLQRGLQLIKGGAA</sequence>
<keyword evidence="1" id="KW-0238">DNA-binding</keyword>
<dbReference type="InterPro" id="IPR010998">
    <property type="entry name" value="Integrase_recombinase_N"/>
</dbReference>
<dbReference type="Pfam" id="PF00589">
    <property type="entry name" value="Phage_integrase"/>
    <property type="match status" value="1"/>
</dbReference>
<dbReference type="OrthoDB" id="370771at2"/>
<dbReference type="InterPro" id="IPR050090">
    <property type="entry name" value="Tyrosine_recombinase_XerCD"/>
</dbReference>
<dbReference type="GO" id="GO:0003677">
    <property type="term" value="F:DNA binding"/>
    <property type="evidence" value="ECO:0007669"/>
    <property type="project" value="UniProtKB-KW"/>
</dbReference>
<reference evidence="4 5" key="1">
    <citation type="submission" date="2017-01" db="EMBL/GenBank/DDBJ databases">
        <authorList>
            <person name="Mah S.A."/>
            <person name="Swanson W.J."/>
            <person name="Moy G.W."/>
            <person name="Vacquier V.D."/>
        </authorList>
    </citation>
    <scope>NUCLEOTIDE SEQUENCE [LARGE SCALE GENOMIC DNA]</scope>
    <source>
        <strain evidence="4 5">ASpG1</strain>
    </source>
</reference>
<dbReference type="InterPro" id="IPR011010">
    <property type="entry name" value="DNA_brk_join_enz"/>
</dbReference>
<dbReference type="AlphaFoldDB" id="A0A1N6NMH9"/>
<dbReference type="EMBL" id="FTMS01000001">
    <property type="protein sequence ID" value="SIP93166.1"/>
    <property type="molecule type" value="Genomic_DNA"/>
</dbReference>
<evidence type="ECO:0000313" key="4">
    <source>
        <dbReference type="EMBL" id="SIP93166.1"/>
    </source>
</evidence>
<dbReference type="InterPro" id="IPR013762">
    <property type="entry name" value="Integrase-like_cat_sf"/>
</dbReference>
<dbReference type="GO" id="GO:0015074">
    <property type="term" value="P:DNA integration"/>
    <property type="evidence" value="ECO:0007669"/>
    <property type="project" value="InterPro"/>
</dbReference>
<evidence type="ECO:0000259" key="3">
    <source>
        <dbReference type="PROSITE" id="PS51898"/>
    </source>
</evidence>
<keyword evidence="2" id="KW-0233">DNA recombination</keyword>
<keyword evidence="5" id="KW-1185">Reference proteome</keyword>